<reference evidence="1" key="1">
    <citation type="submission" date="2020-07" db="EMBL/GenBank/DDBJ databases">
        <title>Huge and variable diversity of episymbiotic CPR bacteria and DPANN archaea in groundwater ecosystems.</title>
        <authorList>
            <person name="He C.Y."/>
            <person name="Keren R."/>
            <person name="Whittaker M."/>
            <person name="Farag I.F."/>
            <person name="Doudna J."/>
            <person name="Cate J.H.D."/>
            <person name="Banfield J.F."/>
        </authorList>
    </citation>
    <scope>NUCLEOTIDE SEQUENCE</scope>
    <source>
        <strain evidence="1">NC_groundwater_191_Ag_S-0.1um_45_8</strain>
    </source>
</reference>
<proteinExistence type="predicted"/>
<name>A0A9D6HU54_9BACT</name>
<evidence type="ECO:0000313" key="2">
    <source>
        <dbReference type="Proteomes" id="UP000786662"/>
    </source>
</evidence>
<comment type="caution">
    <text evidence="1">The sequence shown here is derived from an EMBL/GenBank/DDBJ whole genome shotgun (WGS) entry which is preliminary data.</text>
</comment>
<organism evidence="1 2">
    <name type="scientific">Candidatus Sungiibacteriota bacterium</name>
    <dbReference type="NCBI Taxonomy" id="2750080"/>
    <lineage>
        <taxon>Bacteria</taxon>
        <taxon>Candidatus Sungiibacteriota</taxon>
    </lineage>
</organism>
<evidence type="ECO:0000313" key="1">
    <source>
        <dbReference type="EMBL" id="MBI2052580.1"/>
    </source>
</evidence>
<dbReference type="EMBL" id="JACOYY010000077">
    <property type="protein sequence ID" value="MBI2052580.1"/>
    <property type="molecule type" value="Genomic_DNA"/>
</dbReference>
<sequence>MEDLINELVSAAKNRMQTQAEFSVDLLPEIADEVIDEFSRDGLIDDDEDVETLKANLVSRLKNINENSN</sequence>
<dbReference type="Proteomes" id="UP000786662">
    <property type="component" value="Unassembled WGS sequence"/>
</dbReference>
<accession>A0A9D6HU54</accession>
<gene>
    <name evidence="1" type="ORF">HYT38_02835</name>
</gene>
<protein>
    <submittedName>
        <fullName evidence="1">Uncharacterized protein</fullName>
    </submittedName>
</protein>
<dbReference type="AlphaFoldDB" id="A0A9D6HU54"/>